<dbReference type="Gene3D" id="2.170.150.40">
    <property type="entry name" value="Domain of unknown function (DUF427)"/>
    <property type="match status" value="2"/>
</dbReference>
<name>A0ABR1MET2_9PEZI</name>
<dbReference type="PANTHER" id="PTHR34310">
    <property type="entry name" value="DUF427 DOMAIN PROTEIN (AFU_ORTHOLOGUE AFUA_3G02220)"/>
    <property type="match status" value="1"/>
</dbReference>
<dbReference type="PANTHER" id="PTHR34310:SF9">
    <property type="entry name" value="BLR5716 PROTEIN"/>
    <property type="match status" value="1"/>
</dbReference>
<dbReference type="Pfam" id="PF04248">
    <property type="entry name" value="NTP_transf_9"/>
    <property type="match status" value="2"/>
</dbReference>
<sequence>MVSVLGNKDLIALARHLISKGPVKTLPSSRRIRILLNGTYIADTTQALYVWEHDRFPQYYVPLSSFKKDSWTKTESIDNDAASLLRITAGNQSTERVIAFSTSLDKDGDKSDLIHALRGLVRVEFSSVDQWYEEDTPIYVHPKDPFKRVDIVHSTRPIRVLVDGVQVAAATSSQHLFETTLPTRFYLPPTAVDAALLRPSNLVTRCPYKGDAEYYDVVVGGGERVLRDVVWYYKHPTLECSPIAGHLCFYNEKMDIELDGKLLERPVIKFA</sequence>
<dbReference type="EMBL" id="JBBPDW010000012">
    <property type="protein sequence ID" value="KAK7547553.1"/>
    <property type="molecule type" value="Genomic_DNA"/>
</dbReference>
<keyword evidence="3" id="KW-1185">Reference proteome</keyword>
<evidence type="ECO:0000313" key="2">
    <source>
        <dbReference type="EMBL" id="KAK7547553.1"/>
    </source>
</evidence>
<feature type="domain" description="DUF427" evidence="1">
    <location>
        <begin position="158"/>
        <end position="252"/>
    </location>
</feature>
<evidence type="ECO:0000259" key="1">
    <source>
        <dbReference type="Pfam" id="PF04248"/>
    </source>
</evidence>
<dbReference type="Proteomes" id="UP001365128">
    <property type="component" value="Unassembled WGS sequence"/>
</dbReference>
<dbReference type="InterPro" id="IPR007361">
    <property type="entry name" value="DUF427"/>
</dbReference>
<accession>A0ABR1MET2</accession>
<reference evidence="2 3" key="1">
    <citation type="submission" date="2024-04" db="EMBL/GenBank/DDBJ databases">
        <title>Phyllosticta paracitricarpa is synonymous to the EU quarantine fungus P. citricarpa based on phylogenomic analyses.</title>
        <authorList>
            <consortium name="Lawrence Berkeley National Laboratory"/>
            <person name="Van Ingen-Buijs V.A."/>
            <person name="Van Westerhoven A.C."/>
            <person name="Haridas S."/>
            <person name="Skiadas P."/>
            <person name="Martin F."/>
            <person name="Groenewald J.Z."/>
            <person name="Crous P.W."/>
            <person name="Seidl M.F."/>
        </authorList>
    </citation>
    <scope>NUCLEOTIDE SEQUENCE [LARGE SCALE GENOMIC DNA]</scope>
    <source>
        <strain evidence="2 3">CBS 122670</strain>
    </source>
</reference>
<gene>
    <name evidence="2" type="ORF">IWX46DRAFT_54351</name>
</gene>
<protein>
    <recommendedName>
        <fullName evidence="1">DUF427 domain-containing protein</fullName>
    </recommendedName>
</protein>
<proteinExistence type="predicted"/>
<organism evidence="2 3">
    <name type="scientific">Phyllosticta citricarpa</name>
    <dbReference type="NCBI Taxonomy" id="55181"/>
    <lineage>
        <taxon>Eukaryota</taxon>
        <taxon>Fungi</taxon>
        <taxon>Dikarya</taxon>
        <taxon>Ascomycota</taxon>
        <taxon>Pezizomycotina</taxon>
        <taxon>Dothideomycetes</taxon>
        <taxon>Dothideomycetes incertae sedis</taxon>
        <taxon>Botryosphaeriales</taxon>
        <taxon>Phyllostictaceae</taxon>
        <taxon>Phyllosticta</taxon>
    </lineage>
</organism>
<dbReference type="InterPro" id="IPR038694">
    <property type="entry name" value="DUF427_sf"/>
</dbReference>
<comment type="caution">
    <text evidence="2">The sequence shown here is derived from an EMBL/GenBank/DDBJ whole genome shotgun (WGS) entry which is preliminary data.</text>
</comment>
<feature type="domain" description="DUF427" evidence="1">
    <location>
        <begin position="32"/>
        <end position="76"/>
    </location>
</feature>
<evidence type="ECO:0000313" key="3">
    <source>
        <dbReference type="Proteomes" id="UP001365128"/>
    </source>
</evidence>